<dbReference type="Pfam" id="PF02108">
    <property type="entry name" value="FliH"/>
    <property type="match status" value="1"/>
</dbReference>
<dbReference type="STRING" id="45851.BHV86_08930"/>
<evidence type="ECO:0000259" key="11">
    <source>
        <dbReference type="Pfam" id="PF02108"/>
    </source>
</evidence>
<comment type="similarity">
    <text evidence="2">Belongs to the FliH family.</text>
</comment>
<dbReference type="RefSeq" id="WP_005603746.1">
    <property type="nucleotide sequence ID" value="NZ_GG663524.1"/>
</dbReference>
<reference evidence="12 13" key="1">
    <citation type="submission" date="2010-02" db="EMBL/GenBank/DDBJ databases">
        <authorList>
            <person name="Weinstock G."/>
            <person name="Sodergren E."/>
            <person name="Clifton S."/>
            <person name="Fulton L."/>
            <person name="Fulton B."/>
            <person name="Courtney L."/>
            <person name="Fronick C."/>
            <person name="Harrison M."/>
            <person name="Strong C."/>
            <person name="Farmer C."/>
            <person name="Delahaunty K."/>
            <person name="Markovic C."/>
            <person name="Hall O."/>
            <person name="Minx P."/>
            <person name="Tomlinson C."/>
            <person name="Mitreva M."/>
            <person name="Nelson J."/>
            <person name="Hou S."/>
            <person name="Wollam A."/>
            <person name="Pepin K.H."/>
            <person name="Johnson M."/>
            <person name="Bhonagiri V."/>
            <person name="Zhang X."/>
            <person name="Suruliraj S."/>
            <person name="Warren W."/>
            <person name="Chinwalla A."/>
            <person name="Mardis E.R."/>
            <person name="Wilson R.K."/>
        </authorList>
    </citation>
    <scope>NUCLEOTIDE SEQUENCE [LARGE SCALE GENOMIC DNA]</scope>
    <source>
        <strain evidence="12 13">DSM 2876</strain>
    </source>
</reference>
<evidence type="ECO:0000256" key="10">
    <source>
        <dbReference type="SAM" id="Coils"/>
    </source>
</evidence>
<dbReference type="HOGENOM" id="CLU_080666_0_0_9"/>
<dbReference type="SUPFAM" id="SSF81573">
    <property type="entry name" value="F1F0 ATP synthase subunit B, membrane domain"/>
    <property type="match status" value="1"/>
</dbReference>
<dbReference type="GO" id="GO:0005829">
    <property type="term" value="C:cytosol"/>
    <property type="evidence" value="ECO:0007669"/>
    <property type="project" value="TreeGrafter"/>
</dbReference>
<dbReference type="GO" id="GO:0044781">
    <property type="term" value="P:bacterial-type flagellum organization"/>
    <property type="evidence" value="ECO:0007669"/>
    <property type="project" value="UniProtKB-KW"/>
</dbReference>
<gene>
    <name evidence="12" type="primary">fliH</name>
    <name evidence="12" type="ORF">BUTYVIB_01880</name>
</gene>
<dbReference type="InterPro" id="IPR018035">
    <property type="entry name" value="Flagellar_FliH/T3SS_HrpE"/>
</dbReference>
<name>D4S1B0_9FIRM</name>
<dbReference type="InterPro" id="IPR028987">
    <property type="entry name" value="ATP_synth_B-like_membr_sf"/>
</dbReference>
<dbReference type="Proteomes" id="UP000006238">
    <property type="component" value="Unassembled WGS sequence"/>
</dbReference>
<dbReference type="Gene3D" id="1.20.5.620">
    <property type="entry name" value="F1F0 ATP synthase subunit B, membrane domain"/>
    <property type="match status" value="1"/>
</dbReference>
<dbReference type="GeneID" id="98917978"/>
<keyword evidence="12" id="KW-0282">Flagellum</keyword>
<evidence type="ECO:0000256" key="4">
    <source>
        <dbReference type="ARBA" id="ARBA00022781"/>
    </source>
</evidence>
<feature type="coiled-coil region" evidence="10">
    <location>
        <begin position="78"/>
        <end position="109"/>
    </location>
</feature>
<dbReference type="AlphaFoldDB" id="D4S1B0"/>
<evidence type="ECO:0000256" key="9">
    <source>
        <dbReference type="ARBA" id="ARBA00023310"/>
    </source>
</evidence>
<dbReference type="InterPro" id="IPR051472">
    <property type="entry name" value="T3SS_Stator/FliH"/>
</dbReference>
<dbReference type="eggNOG" id="COG1317">
    <property type="taxonomic scope" value="Bacteria"/>
</dbReference>
<evidence type="ECO:0000256" key="3">
    <source>
        <dbReference type="ARBA" id="ARBA00022448"/>
    </source>
</evidence>
<accession>D4S1B0</accession>
<evidence type="ECO:0000256" key="1">
    <source>
        <dbReference type="ARBA" id="ARBA00003041"/>
    </source>
</evidence>
<evidence type="ECO:0000256" key="8">
    <source>
        <dbReference type="ARBA" id="ARBA00023225"/>
    </source>
</evidence>
<comment type="function">
    <text evidence="1">Needed for flagellar regrowth and assembly.</text>
</comment>
<keyword evidence="5" id="KW-1005">Bacterial flagellum biogenesis</keyword>
<evidence type="ECO:0000256" key="6">
    <source>
        <dbReference type="ARBA" id="ARBA00022927"/>
    </source>
</evidence>
<evidence type="ECO:0000256" key="2">
    <source>
        <dbReference type="ARBA" id="ARBA00006602"/>
    </source>
</evidence>
<dbReference type="GO" id="GO:1902600">
    <property type="term" value="P:proton transmembrane transport"/>
    <property type="evidence" value="ECO:0007669"/>
    <property type="project" value="UniProtKB-KW"/>
</dbReference>
<keyword evidence="8" id="KW-1006">Bacterial flagellum protein export</keyword>
<dbReference type="EMBL" id="ABWN01000033">
    <property type="protein sequence ID" value="EFF68000.1"/>
    <property type="molecule type" value="Genomic_DNA"/>
</dbReference>
<dbReference type="GO" id="GO:0015031">
    <property type="term" value="P:protein transport"/>
    <property type="evidence" value="ECO:0007669"/>
    <property type="project" value="UniProtKB-KW"/>
</dbReference>
<organism evidence="12 13">
    <name type="scientific">Eshraghiella crossota DSM 2876</name>
    <dbReference type="NCBI Taxonomy" id="511680"/>
    <lineage>
        <taxon>Bacteria</taxon>
        <taxon>Bacillati</taxon>
        <taxon>Bacillota</taxon>
        <taxon>Clostridia</taxon>
        <taxon>Lachnospirales</taxon>
        <taxon>Lachnospiraceae</taxon>
        <taxon>Eshraghiella</taxon>
    </lineage>
</organism>
<feature type="domain" description="Flagellar assembly protein FliH/Type III secretion system HrpE" evidence="11">
    <location>
        <begin position="136"/>
        <end position="259"/>
    </location>
</feature>
<protein>
    <submittedName>
        <fullName evidence="12">Flagellar assembly protein FliH</fullName>
    </submittedName>
</protein>
<dbReference type="PANTHER" id="PTHR34982:SF1">
    <property type="entry name" value="FLAGELLAR ASSEMBLY PROTEIN FLIH"/>
    <property type="match status" value="1"/>
</dbReference>
<evidence type="ECO:0000256" key="7">
    <source>
        <dbReference type="ARBA" id="ARBA00023065"/>
    </source>
</evidence>
<evidence type="ECO:0000256" key="5">
    <source>
        <dbReference type="ARBA" id="ARBA00022795"/>
    </source>
</evidence>
<keyword evidence="9" id="KW-0066">ATP synthesis</keyword>
<sequence length="274" mass="30991">MSNLLKYNHVVVKNEDKHVIDSNELLKNILSANKNTTSGNSFAEKSIPDPDGFVRGIDAARVEKLISDEEEQQDDNNAGILEDARKQAEDILEDAKKQAEDILKDAKENGYKEGYEKGTIESKQKSDDLQTKLEADYKSMSEKLQNEYDEKYQVMESELVDTLMEVFSKVTLTIAEDKKDLVLLLIQRTLKDADANKDFLIRVSDVDYGFVMNSIDKLYDCVSLDSKIEVVRDNTLKKNQCIIETDAGAFDCSLDIQLEGLISEIKLLSCLNKQ</sequence>
<keyword evidence="12" id="KW-0969">Cilium</keyword>
<evidence type="ECO:0000313" key="13">
    <source>
        <dbReference type="Proteomes" id="UP000006238"/>
    </source>
</evidence>
<dbReference type="PANTHER" id="PTHR34982">
    <property type="entry name" value="YOP PROTEINS TRANSLOCATION PROTEIN L"/>
    <property type="match status" value="1"/>
</dbReference>
<keyword evidence="4" id="KW-0375">Hydrogen ion transport</keyword>
<dbReference type="GO" id="GO:0006754">
    <property type="term" value="P:ATP biosynthetic process"/>
    <property type="evidence" value="ECO:0007669"/>
    <property type="project" value="UniProtKB-KW"/>
</dbReference>
<keyword evidence="13" id="KW-1185">Reference proteome</keyword>
<keyword evidence="7" id="KW-0406">Ion transport</keyword>
<proteinExistence type="inferred from homology"/>
<comment type="caution">
    <text evidence="12">The sequence shown here is derived from an EMBL/GenBank/DDBJ whole genome shotgun (WGS) entry which is preliminary data.</text>
</comment>
<keyword evidence="6" id="KW-0653">Protein transport</keyword>
<keyword evidence="3" id="KW-0813">Transport</keyword>
<evidence type="ECO:0000313" key="12">
    <source>
        <dbReference type="EMBL" id="EFF68000.1"/>
    </source>
</evidence>
<keyword evidence="12" id="KW-0966">Cell projection</keyword>
<keyword evidence="10" id="KW-0175">Coiled coil</keyword>